<comment type="caution">
    <text evidence="1">The sequence shown here is derived from an EMBL/GenBank/DDBJ whole genome shotgun (WGS) entry which is preliminary data.</text>
</comment>
<gene>
    <name evidence="1" type="ORF">B5M42_22855</name>
</gene>
<proteinExistence type="predicted"/>
<dbReference type="AlphaFoldDB" id="A0A4Y8PRI2"/>
<dbReference type="OrthoDB" id="2660806at2"/>
<reference evidence="1 2" key="1">
    <citation type="submission" date="2017-03" db="EMBL/GenBank/DDBJ databases">
        <title>Isolation of Levoglucosan Utilizing Bacteria.</title>
        <authorList>
            <person name="Arya A.S."/>
        </authorList>
    </citation>
    <scope>NUCLEOTIDE SEQUENCE [LARGE SCALE GENOMIC DNA]</scope>
    <source>
        <strain evidence="1 2">MEC069</strain>
    </source>
</reference>
<dbReference type="RefSeq" id="WP_134757148.1">
    <property type="nucleotide sequence ID" value="NZ_MYFO02000002.1"/>
</dbReference>
<protein>
    <submittedName>
        <fullName evidence="1">Uncharacterized protein</fullName>
    </submittedName>
</protein>
<name>A0A4Y8PRI2_9BACL</name>
<dbReference type="EMBL" id="MYFO01000048">
    <property type="protein sequence ID" value="TFE83495.1"/>
    <property type="molecule type" value="Genomic_DNA"/>
</dbReference>
<evidence type="ECO:0000313" key="1">
    <source>
        <dbReference type="EMBL" id="TFE83495.1"/>
    </source>
</evidence>
<sequence>MMRERVTTREHIELHLLTSLARSQRALSRIVESVADQAAASDRIAKEIAGHLEALCRYQGAMITKFIGKRPVRRRSAFPAPPWLNPLSGVAASRQFPRK</sequence>
<organism evidence="1 2">
    <name type="scientific">Paenibacillus athensensis</name>
    <dbReference type="NCBI Taxonomy" id="1967502"/>
    <lineage>
        <taxon>Bacteria</taxon>
        <taxon>Bacillati</taxon>
        <taxon>Bacillota</taxon>
        <taxon>Bacilli</taxon>
        <taxon>Bacillales</taxon>
        <taxon>Paenibacillaceae</taxon>
        <taxon>Paenibacillus</taxon>
    </lineage>
</organism>
<evidence type="ECO:0000313" key="2">
    <source>
        <dbReference type="Proteomes" id="UP000298246"/>
    </source>
</evidence>
<dbReference type="Proteomes" id="UP000298246">
    <property type="component" value="Unassembled WGS sequence"/>
</dbReference>
<keyword evidence="2" id="KW-1185">Reference proteome</keyword>
<accession>A0A4Y8PRI2</accession>